<sequence length="434" mass="48661">MKSLFCLILIWCSTLFSLAIAANNQKIQQPTGELKQVHQAISATQNQISKTTVEQKKIDASMAATGQQLNQAKNELNRIQQQQQTSMRQLQTLQTNLDKTRTQIAETQTQIARLLNAHYRNRQPNSVYLMLKNDRSDQKGRSLQYIRYLNEANEQVIQRLRKQQLRMNAQQQAINNQQQQLSSLQKKQQQLINKLRNEHTIQQSKSGVLNQQLQVQNKQLQSLKADEKRLNNLLSRLSAQATMRRLAQIQPKPPKQTIKPKNTGQPQIIPSNDAGNNDTDSTRLPSTLTAEDLALQATENFKTPLIKGLAQKQGRLPRPVNGSISGRFGENRPNGGIWKGLFFSCNNVAVHSISNGNVVYAAFLQGYGNTVIIDHGEGYISIYTGLSSVNVSAGSILSSGQTIGISGKLPDGQNGLYFEIRYHNQAMNPLSWLR</sequence>
<evidence type="ECO:0000259" key="4">
    <source>
        <dbReference type="Pfam" id="PF01551"/>
    </source>
</evidence>
<comment type="caution">
    <text evidence="5">The sequence shown here is derived from an EMBL/GenBank/DDBJ whole genome shotgun (WGS) entry which is preliminary data.</text>
</comment>
<evidence type="ECO:0000313" key="6">
    <source>
        <dbReference type="Proteomes" id="UP000027644"/>
    </source>
</evidence>
<feature type="chain" id="PRO_5001700462" evidence="3">
    <location>
        <begin position="22"/>
        <end position="434"/>
    </location>
</feature>
<dbReference type="Pfam" id="PF01551">
    <property type="entry name" value="Peptidase_M23"/>
    <property type="match status" value="1"/>
</dbReference>
<dbReference type="Gene3D" id="6.10.250.3150">
    <property type="match status" value="1"/>
</dbReference>
<keyword evidence="1" id="KW-0175">Coiled coil</keyword>
<dbReference type="Gene3D" id="2.70.70.10">
    <property type="entry name" value="Glucose Permease (Domain IIA)"/>
    <property type="match status" value="1"/>
</dbReference>
<dbReference type="CDD" id="cd12797">
    <property type="entry name" value="M23_peptidase"/>
    <property type="match status" value="1"/>
</dbReference>
<evidence type="ECO:0000256" key="2">
    <source>
        <dbReference type="SAM" id="MobiDB-lite"/>
    </source>
</evidence>
<feature type="coiled-coil region" evidence="1">
    <location>
        <begin position="153"/>
        <end position="240"/>
    </location>
</feature>
<dbReference type="AlphaFoldDB" id="A0A074V5D0"/>
<dbReference type="Proteomes" id="UP000027644">
    <property type="component" value="Unassembled WGS sequence"/>
</dbReference>
<name>A0A074V5D0_9NEIS</name>
<reference evidence="5 6" key="1">
    <citation type="journal article" date="2014" name="PLoS Genet.">
        <title>Hidden diversity in honey bee gut symbionts detected by single-cell genomics.</title>
        <authorList>
            <person name="Engel P."/>
            <person name="Stepanauskas R."/>
            <person name="Moran N."/>
        </authorList>
    </citation>
    <scope>NUCLEOTIDE SEQUENCE [LARGE SCALE GENOMIC DNA]</scope>
    <source>
        <strain evidence="5 6">SCGC AB-598-J21</strain>
    </source>
</reference>
<feature type="coiled-coil region" evidence="1">
    <location>
        <begin position="62"/>
        <end position="117"/>
    </location>
</feature>
<proteinExistence type="predicted"/>
<dbReference type="SUPFAM" id="SSF51261">
    <property type="entry name" value="Duplicated hybrid motif"/>
    <property type="match status" value="1"/>
</dbReference>
<evidence type="ECO:0000256" key="3">
    <source>
        <dbReference type="SAM" id="SignalP"/>
    </source>
</evidence>
<evidence type="ECO:0000256" key="1">
    <source>
        <dbReference type="SAM" id="Coils"/>
    </source>
</evidence>
<dbReference type="PANTHER" id="PTHR21666">
    <property type="entry name" value="PEPTIDASE-RELATED"/>
    <property type="match status" value="1"/>
</dbReference>
<dbReference type="EMBL" id="AVQL01000447">
    <property type="protein sequence ID" value="KEQ00648.1"/>
    <property type="molecule type" value="Genomic_DNA"/>
</dbReference>
<protein>
    <submittedName>
        <fullName evidence="5">Membrane-bound metallopeptidase</fullName>
    </submittedName>
</protein>
<accession>A0A074V5D0</accession>
<feature type="domain" description="M23ase beta-sheet core" evidence="4">
    <location>
        <begin position="338"/>
        <end position="429"/>
    </location>
</feature>
<feature type="region of interest" description="Disordered" evidence="2">
    <location>
        <begin position="246"/>
        <end position="284"/>
    </location>
</feature>
<gene>
    <name evidence="5" type="ORF">SASC598J21_015520</name>
</gene>
<feature type="compositionally biased region" description="Polar residues" evidence="2">
    <location>
        <begin position="262"/>
        <end position="284"/>
    </location>
</feature>
<dbReference type="PANTHER" id="PTHR21666:SF291">
    <property type="entry name" value="STAGE II SPORULATION PROTEIN Q"/>
    <property type="match status" value="1"/>
</dbReference>
<dbReference type="InterPro" id="IPR050570">
    <property type="entry name" value="Cell_wall_metabolism_enzyme"/>
</dbReference>
<dbReference type="GO" id="GO:0004222">
    <property type="term" value="F:metalloendopeptidase activity"/>
    <property type="evidence" value="ECO:0007669"/>
    <property type="project" value="TreeGrafter"/>
</dbReference>
<organism evidence="5 6">
    <name type="scientific">Snodgrassella alvi SCGC AB-598-J21</name>
    <dbReference type="NCBI Taxonomy" id="1385367"/>
    <lineage>
        <taxon>Bacteria</taxon>
        <taxon>Pseudomonadati</taxon>
        <taxon>Pseudomonadota</taxon>
        <taxon>Betaproteobacteria</taxon>
        <taxon>Neisseriales</taxon>
        <taxon>Neisseriaceae</taxon>
        <taxon>Snodgrassella</taxon>
    </lineage>
</organism>
<keyword evidence="3" id="KW-0732">Signal</keyword>
<evidence type="ECO:0000313" key="5">
    <source>
        <dbReference type="EMBL" id="KEQ00648.1"/>
    </source>
</evidence>
<feature type="signal peptide" evidence="3">
    <location>
        <begin position="1"/>
        <end position="21"/>
    </location>
</feature>
<dbReference type="InterPro" id="IPR016047">
    <property type="entry name" value="M23ase_b-sheet_dom"/>
</dbReference>
<dbReference type="InterPro" id="IPR011055">
    <property type="entry name" value="Dup_hybrid_motif"/>
</dbReference>